<evidence type="ECO:0000313" key="2">
    <source>
        <dbReference type="EMBL" id="MFC4908046.1"/>
    </source>
</evidence>
<comment type="caution">
    <text evidence="2">The sequence shown here is derived from an EMBL/GenBank/DDBJ whole genome shotgun (WGS) entry which is preliminary data.</text>
</comment>
<dbReference type="RefSeq" id="WP_378254326.1">
    <property type="nucleotide sequence ID" value="NZ_JBHSIT010000003.1"/>
</dbReference>
<dbReference type="PANTHER" id="PTHR37298:SF1">
    <property type="entry name" value="UPF0111 PROTEIN YKAA"/>
    <property type="match status" value="1"/>
</dbReference>
<dbReference type="Gene3D" id="1.20.58.220">
    <property type="entry name" value="Phosphate transport system protein phou homolog 2, domain 2"/>
    <property type="match status" value="1"/>
</dbReference>
<dbReference type="Proteomes" id="UP001595872">
    <property type="component" value="Unassembled WGS sequence"/>
</dbReference>
<sequence length="227" mass="24221">MNATAPRAGARRLSAGRRLRLVWDDLRGRSAERVLGQVARQVGTVRRGADLAAEMAAGRVPPGEARARMTELEHAGDAERAALAAMLRGALATPIDREDLYRLSRSVDDVLDNLRDFVREADLYGPSSLGFAVPPLAAVHDGLTALDAAVGKVLAEPAAVTVAALGARKAGNRVRQTRQAALADAFAGPLDVELLRRRELLERLDAVGRRLGEAADALSDAMLKRSH</sequence>
<dbReference type="InterPro" id="IPR052912">
    <property type="entry name" value="UPF0111_domain"/>
</dbReference>
<accession>A0ABV9TX76</accession>
<comment type="similarity">
    <text evidence="1">Belongs to the UPF0111 family.</text>
</comment>
<evidence type="ECO:0000313" key="3">
    <source>
        <dbReference type="Proteomes" id="UP001595872"/>
    </source>
</evidence>
<evidence type="ECO:0000256" key="1">
    <source>
        <dbReference type="ARBA" id="ARBA00008591"/>
    </source>
</evidence>
<name>A0ABV9TX76_9ACTN</name>
<keyword evidence="3" id="KW-1185">Reference proteome</keyword>
<dbReference type="Pfam" id="PF01865">
    <property type="entry name" value="PhoU_div"/>
    <property type="match status" value="1"/>
</dbReference>
<dbReference type="InterPro" id="IPR018445">
    <property type="entry name" value="Put_Phosphate_transp_reg"/>
</dbReference>
<dbReference type="EMBL" id="JBHSIT010000003">
    <property type="protein sequence ID" value="MFC4908046.1"/>
    <property type="molecule type" value="Genomic_DNA"/>
</dbReference>
<proteinExistence type="inferred from homology"/>
<dbReference type="PANTHER" id="PTHR37298">
    <property type="entry name" value="UPF0111 PROTEIN YKAA"/>
    <property type="match status" value="1"/>
</dbReference>
<protein>
    <submittedName>
        <fullName evidence="2">DUF47 domain-containing protein</fullName>
    </submittedName>
</protein>
<dbReference type="InterPro" id="IPR038078">
    <property type="entry name" value="PhoU-like_sf"/>
</dbReference>
<reference evidence="3" key="1">
    <citation type="journal article" date="2019" name="Int. J. Syst. Evol. Microbiol.">
        <title>The Global Catalogue of Microorganisms (GCM) 10K type strain sequencing project: providing services to taxonomists for standard genome sequencing and annotation.</title>
        <authorList>
            <consortium name="The Broad Institute Genomics Platform"/>
            <consortium name="The Broad Institute Genome Sequencing Center for Infectious Disease"/>
            <person name="Wu L."/>
            <person name="Ma J."/>
        </authorList>
    </citation>
    <scope>NUCLEOTIDE SEQUENCE [LARGE SCALE GENOMIC DNA]</scope>
    <source>
        <strain evidence="3">KLKA75</strain>
    </source>
</reference>
<gene>
    <name evidence="2" type="ORF">ACFPCY_12000</name>
</gene>
<organism evidence="2 3">
    <name type="scientific">Actinomadura gamaensis</name>
    <dbReference type="NCBI Taxonomy" id="1763541"/>
    <lineage>
        <taxon>Bacteria</taxon>
        <taxon>Bacillati</taxon>
        <taxon>Actinomycetota</taxon>
        <taxon>Actinomycetes</taxon>
        <taxon>Streptosporangiales</taxon>
        <taxon>Thermomonosporaceae</taxon>
        <taxon>Actinomadura</taxon>
    </lineage>
</organism>